<keyword evidence="3" id="KW-0812">Transmembrane</keyword>
<protein>
    <submittedName>
        <fullName evidence="6">Nucleolar complex associated 4 homolog</fullName>
    </submittedName>
</protein>
<dbReference type="Proteomes" id="UP000694390">
    <property type="component" value="Chromosome 13"/>
</dbReference>
<keyword evidence="4" id="KW-1133">Transmembrane helix</keyword>
<evidence type="ECO:0000256" key="4">
    <source>
        <dbReference type="ARBA" id="ARBA00022989"/>
    </source>
</evidence>
<dbReference type="SUPFAM" id="SSF48371">
    <property type="entry name" value="ARM repeat"/>
    <property type="match status" value="1"/>
</dbReference>
<evidence type="ECO:0000313" key="6">
    <source>
        <dbReference type="Ensembl" id="ENSGEVP00005029608.1"/>
    </source>
</evidence>
<keyword evidence="4" id="KW-0472">Membrane</keyword>
<dbReference type="Pfam" id="PF03914">
    <property type="entry name" value="CBF"/>
    <property type="match status" value="1"/>
</dbReference>
<dbReference type="AlphaFoldDB" id="A0A8C4YRV5"/>
<dbReference type="PANTHER" id="PTHR12455">
    <property type="entry name" value="NUCLEOLAR COMPLEX PROTEIN 4"/>
    <property type="match status" value="1"/>
</dbReference>
<evidence type="ECO:0000256" key="1">
    <source>
        <dbReference type="ARBA" id="ARBA00004232"/>
    </source>
</evidence>
<feature type="domain" description="CCAAT-binding factor" evidence="5">
    <location>
        <begin position="310"/>
        <end position="415"/>
    </location>
</feature>
<evidence type="ECO:0000256" key="2">
    <source>
        <dbReference type="ARBA" id="ARBA00007797"/>
    </source>
</evidence>
<keyword evidence="7" id="KW-1185">Reference proteome</keyword>
<dbReference type="PANTHER" id="PTHR12455:SF0">
    <property type="entry name" value="NUCLEOLAR COMPLEX PROTEIN 4 HOMOLOG"/>
    <property type="match status" value="1"/>
</dbReference>
<dbReference type="Ensembl" id="ENSGEVT00005031094.1">
    <property type="protein sequence ID" value="ENSGEVP00005029608.1"/>
    <property type="gene ID" value="ENSGEVG00005020692.1"/>
</dbReference>
<dbReference type="GO" id="GO:0031965">
    <property type="term" value="C:nuclear membrane"/>
    <property type="evidence" value="ECO:0007669"/>
    <property type="project" value="UniProtKB-SubCell"/>
</dbReference>
<gene>
    <name evidence="6" type="primary">NOC4L</name>
</gene>
<evidence type="ECO:0000256" key="3">
    <source>
        <dbReference type="ARBA" id="ARBA00022692"/>
    </source>
</evidence>
<proteinExistence type="inferred from homology"/>
<dbReference type="InterPro" id="IPR005612">
    <property type="entry name" value="CCAAT-binding_factor"/>
</dbReference>
<evidence type="ECO:0000259" key="5">
    <source>
        <dbReference type="Pfam" id="PF03914"/>
    </source>
</evidence>
<sequence length="477" mass="54401">MAQLGQSAAAALASSLESVLRSRGSANRVFEILELLQVDEEDVILCAIRTCSRLFGTLLERGELFVGQLPEEETSLAGNYNAEDKYKIWMRHRYNSCVNCLVELMGHESFQVKELSLVTLMKFVELEGKYPLVKAEWKGSFRFPRELLKLVVENLIPCEEDSSLLISRFQEYLEYDDIRYFVMKAVAENIGQVMQKTQKVPLPVYQQNVFSLISSISMPSQESEVINFMVKQANQEEWKVSNLKEHKRAFERMWLGFLKHKLPNGLYKKVLVILHDSILPHLNEPTLMIDFLTVAYDIGGAISLLALNGLFVLIHQHNLHLPAYLVAAFIKRLSRLALTAPPQALLMVIPFICNLFRRHPACKVLVHKPGGSEDLSEDPYIMDEEEPSESRALESSLWELQTLQSHYHPDVAQAAAVVNQSLSELEDDVSELLELSAYELFDRELKKKVTSVPLEFEQVRGLFGKKDDLFAEHFALE</sequence>
<dbReference type="GeneTree" id="ENSGT00390000016776"/>
<reference evidence="6" key="1">
    <citation type="submission" date="2019-06" db="EMBL/GenBank/DDBJ databases">
        <title>G10K-VGP Goodes thornscrub tortoise genome, primary haplotype.</title>
        <authorList>
            <person name="Murphy B."/>
            <person name="Edwards T."/>
            <person name="Rhie A."/>
            <person name="Koren S."/>
            <person name="Phillippy A."/>
            <person name="Fedrigo O."/>
            <person name="Haase B."/>
            <person name="Mountcastle J."/>
            <person name="Lewin H."/>
            <person name="Damas J."/>
            <person name="Howe K."/>
            <person name="Formenti G."/>
            <person name="Myers G."/>
            <person name="Durbin R."/>
            <person name="Jarvis E.D."/>
        </authorList>
    </citation>
    <scope>NUCLEOTIDE SEQUENCE [LARGE SCALE GENOMIC DNA]</scope>
</reference>
<name>A0A8C4YRV5_9SAUR</name>
<dbReference type="OrthoDB" id="10263185at2759"/>
<dbReference type="GO" id="GO:0042254">
    <property type="term" value="P:ribosome biogenesis"/>
    <property type="evidence" value="ECO:0007669"/>
    <property type="project" value="InterPro"/>
</dbReference>
<dbReference type="GO" id="GO:0032040">
    <property type="term" value="C:small-subunit processome"/>
    <property type="evidence" value="ECO:0007669"/>
    <property type="project" value="TreeGrafter"/>
</dbReference>
<accession>A0A8C4YRV5</accession>
<dbReference type="GO" id="GO:0030692">
    <property type="term" value="C:Noc4p-Nop14p complex"/>
    <property type="evidence" value="ECO:0007669"/>
    <property type="project" value="TreeGrafter"/>
</dbReference>
<comment type="subcellular location">
    <subcellularLocation>
        <location evidence="1">Nucleus membrane</location>
        <topology evidence="1">Multi-pass membrane protein</topology>
    </subcellularLocation>
</comment>
<reference evidence="6" key="3">
    <citation type="submission" date="2025-09" db="UniProtKB">
        <authorList>
            <consortium name="Ensembl"/>
        </authorList>
    </citation>
    <scope>IDENTIFICATION</scope>
</reference>
<dbReference type="InterPro" id="IPR027193">
    <property type="entry name" value="Noc4"/>
</dbReference>
<evidence type="ECO:0000313" key="7">
    <source>
        <dbReference type="Proteomes" id="UP000694390"/>
    </source>
</evidence>
<reference evidence="6" key="2">
    <citation type="submission" date="2025-08" db="UniProtKB">
        <authorList>
            <consortium name="Ensembl"/>
        </authorList>
    </citation>
    <scope>IDENTIFICATION</scope>
</reference>
<dbReference type="InterPro" id="IPR016024">
    <property type="entry name" value="ARM-type_fold"/>
</dbReference>
<comment type="similarity">
    <text evidence="2">Belongs to the CBF/MAK21 family.</text>
</comment>
<organism evidence="6 7">
    <name type="scientific">Gopherus evgoodei</name>
    <name type="common">Goodes thornscrub tortoise</name>
    <dbReference type="NCBI Taxonomy" id="1825980"/>
    <lineage>
        <taxon>Eukaryota</taxon>
        <taxon>Metazoa</taxon>
        <taxon>Chordata</taxon>
        <taxon>Craniata</taxon>
        <taxon>Vertebrata</taxon>
        <taxon>Euteleostomi</taxon>
        <taxon>Archelosauria</taxon>
        <taxon>Testudinata</taxon>
        <taxon>Testudines</taxon>
        <taxon>Cryptodira</taxon>
        <taxon>Durocryptodira</taxon>
        <taxon>Testudinoidea</taxon>
        <taxon>Testudinidae</taxon>
        <taxon>Gopherus</taxon>
    </lineage>
</organism>